<gene>
    <name evidence="2" type="ORF">LNGCCOLK_00032</name>
</gene>
<name>A0A7G9YH71_9EURY</name>
<proteinExistence type="predicted"/>
<feature type="region of interest" description="Disordered" evidence="1">
    <location>
        <begin position="1"/>
        <end position="28"/>
    </location>
</feature>
<protein>
    <submittedName>
        <fullName evidence="2">Uncharacterized protein</fullName>
    </submittedName>
</protein>
<dbReference type="EMBL" id="MT631260">
    <property type="protein sequence ID" value="QNO47355.1"/>
    <property type="molecule type" value="Genomic_DNA"/>
</dbReference>
<evidence type="ECO:0000256" key="1">
    <source>
        <dbReference type="SAM" id="MobiDB-lite"/>
    </source>
</evidence>
<sequence length="43" mass="4702">MRGANTNAPVKTIRGIATTSERMPSGNLAKRYAKPFQVKGLLR</sequence>
<organism evidence="2">
    <name type="scientific">Candidatus Methanogaster sp. ANME-2c ERB4</name>
    <dbReference type="NCBI Taxonomy" id="2759911"/>
    <lineage>
        <taxon>Archaea</taxon>
        <taxon>Methanobacteriati</taxon>
        <taxon>Methanobacteriota</taxon>
        <taxon>Stenosarchaea group</taxon>
        <taxon>Methanomicrobia</taxon>
        <taxon>Methanosarcinales</taxon>
        <taxon>ANME-2 cluster</taxon>
        <taxon>Candidatus Methanogasteraceae</taxon>
        <taxon>Candidatus Methanogaster</taxon>
    </lineage>
</organism>
<evidence type="ECO:0000313" key="2">
    <source>
        <dbReference type="EMBL" id="QNO47355.1"/>
    </source>
</evidence>
<accession>A0A7G9YH71</accession>
<dbReference type="AlphaFoldDB" id="A0A7G9YH71"/>
<reference evidence="2" key="1">
    <citation type="submission" date="2020-06" db="EMBL/GenBank/DDBJ databases">
        <title>Unique genomic features of the anaerobic methanotrophic archaea.</title>
        <authorList>
            <person name="Chadwick G.L."/>
            <person name="Skennerton C.T."/>
            <person name="Laso-Perez R."/>
            <person name="Leu A.O."/>
            <person name="Speth D.R."/>
            <person name="Yu H."/>
            <person name="Morgan-Lang C."/>
            <person name="Hatzenpichler R."/>
            <person name="Goudeau D."/>
            <person name="Malmstrom R."/>
            <person name="Brazelton W.J."/>
            <person name="Woyke T."/>
            <person name="Hallam S.J."/>
            <person name="Tyson G.W."/>
            <person name="Wegener G."/>
            <person name="Boetius A."/>
            <person name="Orphan V."/>
        </authorList>
    </citation>
    <scope>NUCLEOTIDE SEQUENCE</scope>
</reference>